<reference evidence="1" key="1">
    <citation type="journal article" date="2020" name="Stud. Mycol.">
        <title>101 Dothideomycetes genomes: a test case for predicting lifestyles and emergence of pathogens.</title>
        <authorList>
            <person name="Haridas S."/>
            <person name="Albert R."/>
            <person name="Binder M."/>
            <person name="Bloem J."/>
            <person name="Labutti K."/>
            <person name="Salamov A."/>
            <person name="Andreopoulos B."/>
            <person name="Baker S."/>
            <person name="Barry K."/>
            <person name="Bills G."/>
            <person name="Bluhm B."/>
            <person name="Cannon C."/>
            <person name="Castanera R."/>
            <person name="Culley D."/>
            <person name="Daum C."/>
            <person name="Ezra D."/>
            <person name="Gonzalez J."/>
            <person name="Henrissat B."/>
            <person name="Kuo A."/>
            <person name="Liang C."/>
            <person name="Lipzen A."/>
            <person name="Lutzoni F."/>
            <person name="Magnuson J."/>
            <person name="Mondo S."/>
            <person name="Nolan M."/>
            <person name="Ohm R."/>
            <person name="Pangilinan J."/>
            <person name="Park H.-J."/>
            <person name="Ramirez L."/>
            <person name="Alfaro M."/>
            <person name="Sun H."/>
            <person name="Tritt A."/>
            <person name="Yoshinaga Y."/>
            <person name="Zwiers L.-H."/>
            <person name="Turgeon B."/>
            <person name="Goodwin S."/>
            <person name="Spatafora J."/>
            <person name="Crous P."/>
            <person name="Grigoriev I."/>
        </authorList>
    </citation>
    <scope>NUCLEOTIDE SEQUENCE</scope>
    <source>
        <strain evidence="1">CBS 207.26</strain>
    </source>
</reference>
<dbReference type="Proteomes" id="UP000800200">
    <property type="component" value="Unassembled WGS sequence"/>
</dbReference>
<gene>
    <name evidence="1" type="ORF">K469DRAFT_682821</name>
</gene>
<proteinExistence type="predicted"/>
<dbReference type="AlphaFoldDB" id="A0A6A6DCU1"/>
<dbReference type="EMBL" id="ML994717">
    <property type="protein sequence ID" value="KAF2176029.1"/>
    <property type="molecule type" value="Genomic_DNA"/>
</dbReference>
<keyword evidence="2" id="KW-1185">Reference proteome</keyword>
<sequence>MAQPLHISPHPSNAFYENDGSSPIFLRSQGVRGFLRVQGDFPLQFDLIKLALEGSLTNVVRNYAFEPSVPCDLVVNRKASRVLRLIEILDFDCGSPDTTTEDAWIFPMNFQFKEALVWVNTVESGLQPTDNVLPSSVAATSWSVMEDGPYCSGGESRIKYIIKVWILRGQFVQGTVSRDIRIYDCVDSLPPPVCLEDFPGEYLSDKKGS</sequence>
<evidence type="ECO:0008006" key="3">
    <source>
        <dbReference type="Google" id="ProtNLM"/>
    </source>
</evidence>
<evidence type="ECO:0000313" key="1">
    <source>
        <dbReference type="EMBL" id="KAF2176029.1"/>
    </source>
</evidence>
<protein>
    <recommendedName>
        <fullName evidence="3">Arrestin-like N-terminal domain-containing protein</fullName>
    </recommendedName>
</protein>
<name>A0A6A6DCU1_9PEZI</name>
<organism evidence="1 2">
    <name type="scientific">Zopfia rhizophila CBS 207.26</name>
    <dbReference type="NCBI Taxonomy" id="1314779"/>
    <lineage>
        <taxon>Eukaryota</taxon>
        <taxon>Fungi</taxon>
        <taxon>Dikarya</taxon>
        <taxon>Ascomycota</taxon>
        <taxon>Pezizomycotina</taxon>
        <taxon>Dothideomycetes</taxon>
        <taxon>Dothideomycetes incertae sedis</taxon>
        <taxon>Zopfiaceae</taxon>
        <taxon>Zopfia</taxon>
    </lineage>
</organism>
<accession>A0A6A6DCU1</accession>
<evidence type="ECO:0000313" key="2">
    <source>
        <dbReference type="Proteomes" id="UP000800200"/>
    </source>
</evidence>